<dbReference type="Pfam" id="PF00293">
    <property type="entry name" value="NUDIX"/>
    <property type="match status" value="1"/>
</dbReference>
<reference evidence="5" key="1">
    <citation type="journal article" date="2014" name="Int. J. Syst. Evol. Microbiol.">
        <title>Complete genome sequence of Corynebacterium casei LMG S-19264T (=DSM 44701T), isolated from a smear-ripened cheese.</title>
        <authorList>
            <consortium name="US DOE Joint Genome Institute (JGI-PGF)"/>
            <person name="Walter F."/>
            <person name="Albersmeier A."/>
            <person name="Kalinowski J."/>
            <person name="Ruckert C."/>
        </authorList>
    </citation>
    <scope>NUCLEOTIDE SEQUENCE</scope>
    <source>
        <strain evidence="5">JCM 4646</strain>
    </source>
</reference>
<dbReference type="PANTHER" id="PTHR43046">
    <property type="entry name" value="GDP-MANNOSE MANNOSYL HYDROLASE"/>
    <property type="match status" value="1"/>
</dbReference>
<protein>
    <recommendedName>
        <fullName evidence="4">Nudix hydrolase domain-containing protein</fullName>
    </recommendedName>
</protein>
<accession>A0A919G2A1</accession>
<sequence>MSISSDQLSAAAADHPEPGPATAPGAEPGPVLPATRTSPAGPYRAGIGLHLVIVDDGLVLLGRRRNSSFADGCWHLPAGHLEPGESITAGTAREAREELGIGIDPAGLELLHVLHQLDADDTEGRLQLFFRPVVYTGQVSNREPEKCHELRWWPLDGLPEQVVPYTARALGEIALGRGLSTPGWPG</sequence>
<comment type="cofactor">
    <cofactor evidence="1">
        <name>Mg(2+)</name>
        <dbReference type="ChEBI" id="CHEBI:18420"/>
    </cofactor>
</comment>
<dbReference type="InterPro" id="IPR000086">
    <property type="entry name" value="NUDIX_hydrolase_dom"/>
</dbReference>
<evidence type="ECO:0000256" key="1">
    <source>
        <dbReference type="ARBA" id="ARBA00001946"/>
    </source>
</evidence>
<dbReference type="InterPro" id="IPR015797">
    <property type="entry name" value="NUDIX_hydrolase-like_dom_sf"/>
</dbReference>
<comment type="caution">
    <text evidence="5">The sequence shown here is derived from an EMBL/GenBank/DDBJ whole genome shotgun (WGS) entry which is preliminary data.</text>
</comment>
<dbReference type="RefSeq" id="WP_190212847.1">
    <property type="nucleotide sequence ID" value="NZ_BNBO01000028.1"/>
</dbReference>
<reference evidence="5" key="2">
    <citation type="submission" date="2020-09" db="EMBL/GenBank/DDBJ databases">
        <authorList>
            <person name="Sun Q."/>
            <person name="Ohkuma M."/>
        </authorList>
    </citation>
    <scope>NUCLEOTIDE SEQUENCE</scope>
    <source>
        <strain evidence="5">JCM 4646</strain>
    </source>
</reference>
<evidence type="ECO:0000256" key="3">
    <source>
        <dbReference type="SAM" id="MobiDB-lite"/>
    </source>
</evidence>
<dbReference type="EMBL" id="BNBO01000028">
    <property type="protein sequence ID" value="GHH76141.1"/>
    <property type="molecule type" value="Genomic_DNA"/>
</dbReference>
<dbReference type="CDD" id="cd04683">
    <property type="entry name" value="NUDIX_Hydrolase"/>
    <property type="match status" value="1"/>
</dbReference>
<dbReference type="PROSITE" id="PS51462">
    <property type="entry name" value="NUDIX"/>
    <property type="match status" value="1"/>
</dbReference>
<feature type="compositionally biased region" description="Low complexity" evidence="3">
    <location>
        <begin position="20"/>
        <end position="29"/>
    </location>
</feature>
<dbReference type="Gene3D" id="3.90.79.10">
    <property type="entry name" value="Nucleoside Triphosphate Pyrophosphohydrolase"/>
    <property type="match status" value="1"/>
</dbReference>
<evidence type="ECO:0000256" key="2">
    <source>
        <dbReference type="ARBA" id="ARBA00022801"/>
    </source>
</evidence>
<feature type="region of interest" description="Disordered" evidence="3">
    <location>
        <begin position="1"/>
        <end position="38"/>
    </location>
</feature>
<name>A0A919G2A1_9ACTN</name>
<dbReference type="SUPFAM" id="SSF55811">
    <property type="entry name" value="Nudix"/>
    <property type="match status" value="1"/>
</dbReference>
<keyword evidence="2" id="KW-0378">Hydrolase</keyword>
<dbReference type="GeneID" id="95355052"/>
<proteinExistence type="predicted"/>
<keyword evidence="6" id="KW-1185">Reference proteome</keyword>
<evidence type="ECO:0000259" key="4">
    <source>
        <dbReference type="PROSITE" id="PS51462"/>
    </source>
</evidence>
<dbReference type="AlphaFoldDB" id="A0A919G2A1"/>
<dbReference type="PANTHER" id="PTHR43046:SF16">
    <property type="entry name" value="ADP-RIBOSE PYROPHOSPHATASE YJHB-RELATED"/>
    <property type="match status" value="1"/>
</dbReference>
<dbReference type="Proteomes" id="UP000617734">
    <property type="component" value="Unassembled WGS sequence"/>
</dbReference>
<organism evidence="5 6">
    <name type="scientific">Kitasatospora indigofera</name>
    <dbReference type="NCBI Taxonomy" id="67307"/>
    <lineage>
        <taxon>Bacteria</taxon>
        <taxon>Bacillati</taxon>
        <taxon>Actinomycetota</taxon>
        <taxon>Actinomycetes</taxon>
        <taxon>Kitasatosporales</taxon>
        <taxon>Streptomycetaceae</taxon>
        <taxon>Kitasatospora</taxon>
    </lineage>
</organism>
<evidence type="ECO:0000313" key="5">
    <source>
        <dbReference type="EMBL" id="GHH76141.1"/>
    </source>
</evidence>
<gene>
    <name evidence="5" type="ORF">GCM10018781_46700</name>
</gene>
<feature type="domain" description="Nudix hydrolase" evidence="4">
    <location>
        <begin position="42"/>
        <end position="175"/>
    </location>
</feature>
<dbReference type="GO" id="GO:0016787">
    <property type="term" value="F:hydrolase activity"/>
    <property type="evidence" value="ECO:0007669"/>
    <property type="project" value="UniProtKB-KW"/>
</dbReference>
<evidence type="ECO:0000313" key="6">
    <source>
        <dbReference type="Proteomes" id="UP000617734"/>
    </source>
</evidence>